<name>A0A1M4ZF63_MARH1</name>
<dbReference type="RefSeq" id="WP_072865793.1">
    <property type="nucleotide sequence ID" value="NZ_FQUI01000041.1"/>
</dbReference>
<dbReference type="GO" id="GO:0005829">
    <property type="term" value="C:cytosol"/>
    <property type="evidence" value="ECO:0007669"/>
    <property type="project" value="TreeGrafter"/>
</dbReference>
<dbReference type="GO" id="GO:0006545">
    <property type="term" value="P:glycine biosynthetic process"/>
    <property type="evidence" value="ECO:0007669"/>
    <property type="project" value="TreeGrafter"/>
</dbReference>
<keyword evidence="4" id="KW-0456">Lyase</keyword>
<dbReference type="InterPro" id="IPR023603">
    <property type="entry name" value="Low_specificity_L-TA-like"/>
</dbReference>
<evidence type="ECO:0000259" key="6">
    <source>
        <dbReference type="Pfam" id="PF01212"/>
    </source>
</evidence>
<dbReference type="PANTHER" id="PTHR48097">
    <property type="entry name" value="L-THREONINE ALDOLASE-RELATED"/>
    <property type="match status" value="1"/>
</dbReference>
<dbReference type="CDD" id="cd06502">
    <property type="entry name" value="TA_like"/>
    <property type="match status" value="1"/>
</dbReference>
<dbReference type="GO" id="GO:0008732">
    <property type="term" value="F:L-allo-threonine aldolase activity"/>
    <property type="evidence" value="ECO:0007669"/>
    <property type="project" value="TreeGrafter"/>
</dbReference>
<dbReference type="InterPro" id="IPR001597">
    <property type="entry name" value="ArAA_b-elim_lyase/Thr_aldolase"/>
</dbReference>
<keyword evidence="3" id="KW-0663">Pyridoxal phosphate</keyword>
<dbReference type="InterPro" id="IPR015422">
    <property type="entry name" value="PyrdxlP-dep_Trfase_small"/>
</dbReference>
<evidence type="ECO:0000256" key="3">
    <source>
        <dbReference type="ARBA" id="ARBA00022898"/>
    </source>
</evidence>
<dbReference type="PANTHER" id="PTHR48097:SF9">
    <property type="entry name" value="L-THREONINE ALDOLASE"/>
    <property type="match status" value="1"/>
</dbReference>
<dbReference type="Gene3D" id="3.90.1150.10">
    <property type="entry name" value="Aspartate Aminotransferase, domain 1"/>
    <property type="match status" value="1"/>
</dbReference>
<dbReference type="InterPro" id="IPR015424">
    <property type="entry name" value="PyrdxlP-dep_Trfase"/>
</dbReference>
<dbReference type="Pfam" id="PF01212">
    <property type="entry name" value="Beta_elim_lyase"/>
    <property type="match status" value="1"/>
</dbReference>
<evidence type="ECO:0000313" key="7">
    <source>
        <dbReference type="EMBL" id="SHF16694.1"/>
    </source>
</evidence>
<evidence type="ECO:0000256" key="4">
    <source>
        <dbReference type="ARBA" id="ARBA00023239"/>
    </source>
</evidence>
<keyword evidence="8" id="KW-1185">Reference proteome</keyword>
<dbReference type="AlphaFoldDB" id="A0A1M4ZF63"/>
<protein>
    <submittedName>
        <fullName evidence="7">L-threonine aldolase</fullName>
    </submittedName>
</protein>
<evidence type="ECO:0000256" key="2">
    <source>
        <dbReference type="ARBA" id="ARBA00006966"/>
    </source>
</evidence>
<evidence type="ECO:0000313" key="8">
    <source>
        <dbReference type="Proteomes" id="UP000184334"/>
    </source>
</evidence>
<organism evidence="7 8">
    <name type="scientific">Marinitoga hydrogenitolerans (strain DSM 16785 / JCM 12826 / AT1271)</name>
    <dbReference type="NCBI Taxonomy" id="1122195"/>
    <lineage>
        <taxon>Bacteria</taxon>
        <taxon>Thermotogati</taxon>
        <taxon>Thermotogota</taxon>
        <taxon>Thermotogae</taxon>
        <taxon>Petrotogales</taxon>
        <taxon>Petrotogaceae</taxon>
        <taxon>Marinitoga</taxon>
    </lineage>
</organism>
<gene>
    <name evidence="7" type="ORF">SAMN02745164_01922</name>
</gene>
<sequence length="341" mass="38542">MKFIDLRSDTVTHPTEEMRKAMSEAEVGDDVYDEDPTIKKLEFLAADILGKEAALFVPSGTFGNQLALFTHCNKGDEVILGDDCHIVQHEAGASAVIAGVQLRTINSDHGILNPKEIESKIRKFEDIHYPKTGLIALENAHSNGRVIPLKNFKEIREIADNYNIPIHLDGARIFNAATALNVDPKKIAKYADSISFCLSKGLCAPIGSILVGNSEFIEKAKKKRKIMGGGLRQAGVLAAAGIISLEKMRFRLQEDHENAKYLADQLSRFDFIDIIENVEINMVFFKINKEFNKKDFILFLRKNGIKINPPDENIYRFVTHYWIKKEDIDKTIKFIEKFFNQ</sequence>
<proteinExistence type="inferred from homology"/>
<dbReference type="NCBIfam" id="NF007825">
    <property type="entry name" value="PRK10534.1"/>
    <property type="match status" value="1"/>
</dbReference>
<reference evidence="7" key="1">
    <citation type="submission" date="2016-11" db="EMBL/GenBank/DDBJ databases">
        <authorList>
            <person name="Varghese N."/>
            <person name="Submissions S."/>
        </authorList>
    </citation>
    <scope>NUCLEOTIDE SEQUENCE [LARGE SCALE GENOMIC DNA]</scope>
    <source>
        <strain evidence="7">DSM 16785</strain>
    </source>
</reference>
<dbReference type="SUPFAM" id="SSF53383">
    <property type="entry name" value="PLP-dependent transferases"/>
    <property type="match status" value="1"/>
</dbReference>
<dbReference type="NCBIfam" id="NF041359">
    <property type="entry name" value="GntG_guanitoxin"/>
    <property type="match status" value="1"/>
</dbReference>
<dbReference type="STRING" id="1122195.SAMN02745164_01922"/>
<comment type="caution">
    <text evidence="7">The sequence shown here is derived from an EMBL/GenBank/DDBJ whole genome shotgun (WGS) entry which is preliminary data.</text>
</comment>
<dbReference type="EMBL" id="FQUI01000041">
    <property type="protein sequence ID" value="SHF16694.1"/>
    <property type="molecule type" value="Genomic_DNA"/>
</dbReference>
<dbReference type="PIRSF" id="PIRSF017617">
    <property type="entry name" value="Thr_aldolase"/>
    <property type="match status" value="1"/>
</dbReference>
<dbReference type="GO" id="GO:0006567">
    <property type="term" value="P:L-threonine catabolic process"/>
    <property type="evidence" value="ECO:0007669"/>
    <property type="project" value="TreeGrafter"/>
</dbReference>
<dbReference type="Gene3D" id="3.40.640.10">
    <property type="entry name" value="Type I PLP-dependent aspartate aminotransferase-like (Major domain)"/>
    <property type="match status" value="1"/>
</dbReference>
<comment type="similarity">
    <text evidence="2">Belongs to the threonine aldolase family.</text>
</comment>
<feature type="domain" description="Aromatic amino acid beta-eliminating lyase/threonine aldolase" evidence="6">
    <location>
        <begin position="5"/>
        <end position="286"/>
    </location>
</feature>
<dbReference type="FunFam" id="3.40.640.10:FF:000030">
    <property type="entry name" value="Low-specificity L-threonine aldolase"/>
    <property type="match status" value="1"/>
</dbReference>
<comment type="cofactor">
    <cofactor evidence="1">
        <name>pyridoxal 5'-phosphate</name>
        <dbReference type="ChEBI" id="CHEBI:597326"/>
    </cofactor>
</comment>
<evidence type="ECO:0000256" key="5">
    <source>
        <dbReference type="PIRSR" id="PIRSR017617-1"/>
    </source>
</evidence>
<dbReference type="InterPro" id="IPR015421">
    <property type="entry name" value="PyrdxlP-dep_Trfase_major"/>
</dbReference>
<accession>A0A1M4ZF63</accession>
<evidence type="ECO:0000256" key="1">
    <source>
        <dbReference type="ARBA" id="ARBA00001933"/>
    </source>
</evidence>
<dbReference type="Proteomes" id="UP000184334">
    <property type="component" value="Unassembled WGS sequence"/>
</dbReference>
<feature type="modified residue" description="N6-(pyridoxal phosphate)lysine" evidence="5">
    <location>
        <position position="200"/>
    </location>
</feature>
<dbReference type="OrthoDB" id="9774495at2"/>